<evidence type="ECO:0000256" key="2">
    <source>
        <dbReference type="ARBA" id="ARBA00005300"/>
    </source>
</evidence>
<dbReference type="GO" id="GO:0043137">
    <property type="term" value="P:DNA replication, removal of RNA primer"/>
    <property type="evidence" value="ECO:0007669"/>
    <property type="project" value="TreeGrafter"/>
</dbReference>
<feature type="domain" description="RNase H type-1" evidence="9">
    <location>
        <begin position="163"/>
        <end position="298"/>
    </location>
</feature>
<dbReference type="GO" id="GO:0004523">
    <property type="term" value="F:RNA-DNA hybrid ribonuclease activity"/>
    <property type="evidence" value="ECO:0007669"/>
    <property type="project" value="UniProtKB-EC"/>
</dbReference>
<dbReference type="InterPro" id="IPR012337">
    <property type="entry name" value="RNaseH-like_sf"/>
</dbReference>
<protein>
    <recommendedName>
        <fullName evidence="3">ribonuclease H</fullName>
        <ecNumber evidence="3">3.1.26.4</ecNumber>
    </recommendedName>
</protein>
<evidence type="ECO:0000256" key="3">
    <source>
        <dbReference type="ARBA" id="ARBA00012180"/>
    </source>
</evidence>
<dbReference type="GO" id="GO:0046872">
    <property type="term" value="F:metal ion binding"/>
    <property type="evidence" value="ECO:0007669"/>
    <property type="project" value="UniProtKB-KW"/>
</dbReference>
<dbReference type="InterPro" id="IPR036397">
    <property type="entry name" value="RNaseH_sf"/>
</dbReference>
<comment type="similarity">
    <text evidence="2">Belongs to the RNase H family.</text>
</comment>
<dbReference type="SUPFAM" id="SSF53098">
    <property type="entry name" value="Ribonuclease H-like"/>
    <property type="match status" value="1"/>
</dbReference>
<dbReference type="PROSITE" id="PS50879">
    <property type="entry name" value="RNASE_H_1"/>
    <property type="match status" value="1"/>
</dbReference>
<dbReference type="InterPro" id="IPR050092">
    <property type="entry name" value="RNase_H"/>
</dbReference>
<evidence type="ECO:0000256" key="7">
    <source>
        <dbReference type="ARBA" id="ARBA00022801"/>
    </source>
</evidence>
<comment type="catalytic activity">
    <reaction evidence="1">
        <text>Endonucleolytic cleavage to 5'-phosphomonoester.</text>
        <dbReference type="EC" id="3.1.26.4"/>
    </reaction>
</comment>
<dbReference type="EC" id="3.1.26.4" evidence="3"/>
<dbReference type="InterPro" id="IPR002156">
    <property type="entry name" value="RNaseH_domain"/>
</dbReference>
<accession>A0A1I7X0T7</accession>
<evidence type="ECO:0000313" key="10">
    <source>
        <dbReference type="Proteomes" id="UP000095283"/>
    </source>
</evidence>
<keyword evidence="6" id="KW-0255">Endonuclease</keyword>
<evidence type="ECO:0000256" key="5">
    <source>
        <dbReference type="ARBA" id="ARBA00022723"/>
    </source>
</evidence>
<evidence type="ECO:0000256" key="6">
    <source>
        <dbReference type="ARBA" id="ARBA00022759"/>
    </source>
</evidence>
<dbReference type="Proteomes" id="UP000095283">
    <property type="component" value="Unplaced"/>
</dbReference>
<evidence type="ECO:0000256" key="4">
    <source>
        <dbReference type="ARBA" id="ARBA00022722"/>
    </source>
</evidence>
<feature type="region of interest" description="Disordered" evidence="8">
    <location>
        <begin position="292"/>
        <end position="352"/>
    </location>
</feature>
<reference evidence="11" key="1">
    <citation type="submission" date="2016-11" db="UniProtKB">
        <authorList>
            <consortium name="WormBaseParasite"/>
        </authorList>
    </citation>
    <scope>IDENTIFICATION</scope>
</reference>
<dbReference type="WBParaSite" id="Hba_11065">
    <property type="protein sequence ID" value="Hba_11065"/>
    <property type="gene ID" value="Hba_11065"/>
</dbReference>
<dbReference type="GO" id="GO:0003676">
    <property type="term" value="F:nucleic acid binding"/>
    <property type="evidence" value="ECO:0007669"/>
    <property type="project" value="InterPro"/>
</dbReference>
<name>A0A1I7X0T7_HETBA</name>
<evidence type="ECO:0000313" key="11">
    <source>
        <dbReference type="WBParaSite" id="Hba_11065"/>
    </source>
</evidence>
<keyword evidence="4" id="KW-0540">Nuclease</keyword>
<proteinExistence type="inferred from homology"/>
<keyword evidence="7" id="KW-0378">Hydrolase</keyword>
<feature type="compositionally biased region" description="Polar residues" evidence="8">
    <location>
        <begin position="296"/>
        <end position="309"/>
    </location>
</feature>
<dbReference type="Pfam" id="PF00075">
    <property type="entry name" value="RNase_H"/>
    <property type="match status" value="1"/>
</dbReference>
<keyword evidence="5" id="KW-0479">Metal-binding</keyword>
<evidence type="ECO:0000259" key="9">
    <source>
        <dbReference type="PROSITE" id="PS50879"/>
    </source>
</evidence>
<dbReference type="Gene3D" id="3.30.420.10">
    <property type="entry name" value="Ribonuclease H-like superfamily/Ribonuclease H"/>
    <property type="match status" value="1"/>
</dbReference>
<keyword evidence="10" id="KW-1185">Reference proteome</keyword>
<dbReference type="PANTHER" id="PTHR10642">
    <property type="entry name" value="RIBONUCLEASE H1"/>
    <property type="match status" value="1"/>
</dbReference>
<organism evidence="10 11">
    <name type="scientific">Heterorhabditis bacteriophora</name>
    <name type="common">Entomopathogenic nematode worm</name>
    <dbReference type="NCBI Taxonomy" id="37862"/>
    <lineage>
        <taxon>Eukaryota</taxon>
        <taxon>Metazoa</taxon>
        <taxon>Ecdysozoa</taxon>
        <taxon>Nematoda</taxon>
        <taxon>Chromadorea</taxon>
        <taxon>Rhabditida</taxon>
        <taxon>Rhabditina</taxon>
        <taxon>Rhabditomorpha</taxon>
        <taxon>Strongyloidea</taxon>
        <taxon>Heterorhabditidae</taxon>
        <taxon>Heterorhabditis</taxon>
    </lineage>
</organism>
<sequence>MRKLASPSGFNPNQRIQLVQSTDNAAGQNPGATGVNITSSTSFVPITNSYHNRTRTGQLLNSKLNLMKYKSLNPIESSFSNAVSKKCCATNSNQQKLISNKLTSENKNTLVTSQYRSTRGATTSAITRQVARSRWDKFAASRSTIIKSVAVSSTSTLPTNVNNLNTEKVYTDGSCINNRASGIGIYFGPNHELNKSQQLTGTIHNSCLAEIKAAQTALDDLYNWNKYQNEPVILRTDFLSLIQAMNSGRWDGRFGADYQILRSLAEKFPKGVRFEHVYAHDGDVGNEQADALARSATETARRSVSTGKFPSSRRTRSKSRSRERGRSNSRNNCKKHIRSHSAFIEGRQNVRK</sequence>
<evidence type="ECO:0000256" key="8">
    <source>
        <dbReference type="SAM" id="MobiDB-lite"/>
    </source>
</evidence>
<evidence type="ECO:0000256" key="1">
    <source>
        <dbReference type="ARBA" id="ARBA00000077"/>
    </source>
</evidence>
<dbReference type="AlphaFoldDB" id="A0A1I7X0T7"/>
<dbReference type="PANTHER" id="PTHR10642:SF26">
    <property type="entry name" value="RIBONUCLEASE H1"/>
    <property type="match status" value="1"/>
</dbReference>